<feature type="compositionally biased region" description="Basic and acidic residues" evidence="1">
    <location>
        <begin position="598"/>
        <end position="607"/>
    </location>
</feature>
<reference evidence="2 3" key="1">
    <citation type="submission" date="2024-02" db="EMBL/GenBank/DDBJ databases">
        <title>A draft genome for the cacao thread blight pathogen Marasmius crinis-equi.</title>
        <authorList>
            <person name="Cohen S.P."/>
            <person name="Baruah I.K."/>
            <person name="Amoako-Attah I."/>
            <person name="Bukari Y."/>
            <person name="Meinhardt L.W."/>
            <person name="Bailey B.A."/>
        </authorList>
    </citation>
    <scope>NUCLEOTIDE SEQUENCE [LARGE SCALE GENOMIC DNA]</scope>
    <source>
        <strain evidence="2 3">GH-76</strain>
    </source>
</reference>
<feature type="compositionally biased region" description="Pro residues" evidence="1">
    <location>
        <begin position="528"/>
        <end position="540"/>
    </location>
</feature>
<feature type="compositionally biased region" description="Basic and acidic residues" evidence="1">
    <location>
        <begin position="395"/>
        <end position="415"/>
    </location>
</feature>
<feature type="compositionally biased region" description="Low complexity" evidence="1">
    <location>
        <begin position="420"/>
        <end position="431"/>
    </location>
</feature>
<sequence>MPAQRVFVGQRAKFFEERKAAYAEAVRNDTRKDFLANATREFLNRWPPALPLEVELDQAILDAVEDSVVSTEYPVPVEEDLGAEEYRKKKAEYDEYCKKLEERKGQIARRFKSDWEEENTKLFRDPNDPWNLLLLLLNGALESKKPRLQPAANLWYNDNKEIVKEAVEKKKEAGGKKKNTDAPNMFMSEARAMFAKLDPEVQKEWKSKAATEHKTALEDWNRLLTQPPLTEPEDRQRCINGLVQFVKPILDGIAERTGFIVSLIAGGPEPQDGGCLNCISVHSGTTARDIKMDWARAELAIWKKYIFPSIARFCRKVNSVEECRSRALPMDDEMEDDQEEAETNEMHVVGADLEAVTEQGAVVWAGRRQGVQGEKASKTTDSSAKDGNPISTAPQHDEMESRASKDSMAKSKSLKDNNATSTSQVDVTTSTNAKPAMEDQPDISEKAKGARPRRSRRARAMRSSPARSIPSSELDSRSPSPSACSRPARGRARARMTVLSPIRQDSTETPQRARMTASSPIHLNSPANPMPDPRTPPHAFTPPRHSSRPPSLPPSPLRTPLRSLPPTPGRATPPGSSFPLPESGQTTAMEQASGDMMVVDKAERVAEASEEQGTHSRAGMGRKETKRKGGRKVNDVDPPMSRARGKRRASGERGGGRRGKKARVTKSAEEEGDARVSAPGDANMHSEEPPVVPETAPEYAKCTYALGISDSARVVPGFDALLSSWLSFESKVDYADGPRLKTTGRPKWVGLWFGRHRNPHYLPAHNAKKVLEQFFAWWESLQPEWREFTKEHRPIVEGYESDRKRSSEEWKDIRRSGPNGLSSVIACLGFIAANVPLLPTAVGREKAQKKEVEKGLADAVRDVTFVLDVLRSF</sequence>
<organism evidence="2 3">
    <name type="scientific">Marasmius crinis-equi</name>
    <dbReference type="NCBI Taxonomy" id="585013"/>
    <lineage>
        <taxon>Eukaryota</taxon>
        <taxon>Fungi</taxon>
        <taxon>Dikarya</taxon>
        <taxon>Basidiomycota</taxon>
        <taxon>Agaricomycotina</taxon>
        <taxon>Agaricomycetes</taxon>
        <taxon>Agaricomycetidae</taxon>
        <taxon>Agaricales</taxon>
        <taxon>Marasmiineae</taxon>
        <taxon>Marasmiaceae</taxon>
        <taxon>Marasmius</taxon>
    </lineage>
</organism>
<evidence type="ECO:0000313" key="2">
    <source>
        <dbReference type="EMBL" id="KAL0565237.1"/>
    </source>
</evidence>
<keyword evidence="3" id="KW-1185">Reference proteome</keyword>
<evidence type="ECO:0000313" key="3">
    <source>
        <dbReference type="Proteomes" id="UP001465976"/>
    </source>
</evidence>
<feature type="compositionally biased region" description="Basic residues" evidence="1">
    <location>
        <begin position="449"/>
        <end position="460"/>
    </location>
</feature>
<gene>
    <name evidence="2" type="primary">RBT1_55</name>
    <name evidence="2" type="ORF">V5O48_016795</name>
</gene>
<feature type="compositionally biased region" description="Low complexity" evidence="1">
    <location>
        <begin position="461"/>
        <end position="487"/>
    </location>
</feature>
<name>A0ABR3ER10_9AGAR</name>
<evidence type="ECO:0000256" key="1">
    <source>
        <dbReference type="SAM" id="MobiDB-lite"/>
    </source>
</evidence>
<feature type="region of interest" description="Disordered" evidence="1">
    <location>
        <begin position="366"/>
        <end position="693"/>
    </location>
</feature>
<proteinExistence type="predicted"/>
<dbReference type="EMBL" id="JBAHYK010002356">
    <property type="protein sequence ID" value="KAL0565237.1"/>
    <property type="molecule type" value="Genomic_DNA"/>
</dbReference>
<protein>
    <submittedName>
        <fullName evidence="2">SERTA domain-containing protein 3</fullName>
    </submittedName>
</protein>
<feature type="compositionally biased region" description="Polar residues" evidence="1">
    <location>
        <begin position="503"/>
        <end position="527"/>
    </location>
</feature>
<feature type="compositionally biased region" description="Pro residues" evidence="1">
    <location>
        <begin position="550"/>
        <end position="568"/>
    </location>
</feature>
<accession>A0ABR3ER10</accession>
<dbReference type="Proteomes" id="UP001465976">
    <property type="component" value="Unassembled WGS sequence"/>
</dbReference>
<comment type="caution">
    <text evidence="2">The sequence shown here is derived from an EMBL/GenBank/DDBJ whole genome shotgun (WGS) entry which is preliminary data.</text>
</comment>